<comment type="caution">
    <text evidence="1">The sequence shown here is derived from an EMBL/GenBank/DDBJ whole genome shotgun (WGS) entry which is preliminary data.</text>
</comment>
<organism evidence="1 2">
    <name type="scientific">Tenacibaculum polynesiense</name>
    <dbReference type="NCBI Taxonomy" id="3137857"/>
    <lineage>
        <taxon>Bacteria</taxon>
        <taxon>Pseudomonadati</taxon>
        <taxon>Bacteroidota</taxon>
        <taxon>Flavobacteriia</taxon>
        <taxon>Flavobacteriales</taxon>
        <taxon>Flavobacteriaceae</taxon>
        <taxon>Tenacibaculum</taxon>
    </lineage>
</organism>
<gene>
    <name evidence="1" type="ORF">T190423A01A_10109</name>
</gene>
<evidence type="ECO:0000313" key="2">
    <source>
        <dbReference type="Proteomes" id="UP001497527"/>
    </source>
</evidence>
<reference evidence="1 2" key="1">
    <citation type="submission" date="2024-05" db="EMBL/GenBank/DDBJ databases">
        <authorList>
            <person name="Duchaud E."/>
        </authorList>
    </citation>
    <scope>NUCLEOTIDE SEQUENCE [LARGE SCALE GENOMIC DNA]</scope>
    <source>
        <strain evidence="1">Ena-SAMPLE-TAB-13-05-2024-13:56:06:370-140308</strain>
    </source>
</reference>
<accession>A0ABP1EW69</accession>
<keyword evidence="2" id="KW-1185">Reference proteome</keyword>
<protein>
    <submittedName>
        <fullName evidence="1">Uncharacterized protein</fullName>
    </submittedName>
</protein>
<name>A0ABP1EW69_9FLAO</name>
<proteinExistence type="predicted"/>
<dbReference type="Proteomes" id="UP001497527">
    <property type="component" value="Unassembled WGS sequence"/>
</dbReference>
<evidence type="ECO:0000313" key="1">
    <source>
        <dbReference type="EMBL" id="CAL2101546.1"/>
    </source>
</evidence>
<sequence>MVSAWNNEILANPIDKEPKEVFMAYCNEIGDYFEERGFKYFKSKPRIEKRIGDIIISVNFWSFTMNRMNDSVLMEILPYAKSKKLKKWIKTNGVGRNEFLFGPIIKSNVVSILGHSPKDFETLMERIHEVFIKQLENFVLIIENPKNIIELEENHKGLILDNFLAYICMDYPDLAELAFEKFKLNIDKTKEQEFLKWREANKADFI</sequence>
<dbReference type="EMBL" id="CAXJIO010000010">
    <property type="protein sequence ID" value="CAL2101546.1"/>
    <property type="molecule type" value="Genomic_DNA"/>
</dbReference>
<dbReference type="RefSeq" id="WP_348715292.1">
    <property type="nucleotide sequence ID" value="NZ_CAXJIO010000010.1"/>
</dbReference>